<dbReference type="Gene3D" id="3.30.2320.10">
    <property type="entry name" value="hypothetical protein PF0899 domain"/>
    <property type="match status" value="1"/>
</dbReference>
<dbReference type="PaxDb" id="1123384-AJ81_06850"/>
<dbReference type="PIRSF" id="PIRSF019254">
    <property type="entry name" value="CFP29"/>
    <property type="match status" value="1"/>
</dbReference>
<dbReference type="PANTHER" id="PTHR37165">
    <property type="entry name" value="PEPTIDASE U56 FAMILY"/>
    <property type="match status" value="1"/>
</dbReference>
<name>A0A0X1KRZ4_9THEM</name>
<dbReference type="Gene3D" id="3.30.2400.30">
    <property type="match status" value="1"/>
</dbReference>
<proteinExistence type="inferred from homology"/>
<sequence length="262" mass="29259">MANRYLMQEDAPISAELWKLLNDVMVDLAKTNLTGRKLLNMIGPLGFGVKQVSLGDVKIDEGVFAPKSLPLYYVHRTFELSMRDIAAFESEKVTLDLTSFRKAVLECLEFEEKLIFHGLADQKGLLNLDEAVQLNMGEWSKIGQAAEDVIEAITKLDESGFHGPYLLALSPDRYNKLMRRYESGNQTELEHVSMMVKKIYKAPALKNAGVLICDSPFYASLIVGQDLSIGFIGPKDHMLEFSVSESIALLVREPKSVCVLRG</sequence>
<evidence type="ECO:0000256" key="3">
    <source>
        <dbReference type="ARBA" id="ARBA00033787"/>
    </source>
</evidence>
<gene>
    <name evidence="4" type="ORF">AJ81_06850</name>
</gene>
<dbReference type="RefSeq" id="WP_031504473.1">
    <property type="nucleotide sequence ID" value="NC_022795.1"/>
</dbReference>
<dbReference type="GO" id="GO:0140737">
    <property type="term" value="C:encapsulin nanocompartment"/>
    <property type="evidence" value="ECO:0007669"/>
    <property type="project" value="UniProtKB-SubCell"/>
</dbReference>
<dbReference type="OrthoDB" id="2922at2"/>
<comment type="subcellular location">
    <subcellularLocation>
        <location evidence="1">Encapsulin nanocompartment</location>
    </subcellularLocation>
</comment>
<evidence type="ECO:0000256" key="2">
    <source>
        <dbReference type="ARBA" id="ARBA00033743"/>
    </source>
</evidence>
<protein>
    <submittedName>
        <fullName evidence="4">Bacteriocin</fullName>
    </submittedName>
</protein>
<dbReference type="KEGG" id="phy:AJ81_06850"/>
<evidence type="ECO:0000313" key="5">
    <source>
        <dbReference type="Proteomes" id="UP000077469"/>
    </source>
</evidence>
<dbReference type="EMBL" id="CP007141">
    <property type="protein sequence ID" value="AJC73954.1"/>
    <property type="molecule type" value="Genomic_DNA"/>
</dbReference>
<dbReference type="PATRIC" id="fig|1123384.7.peg.1377"/>
<organism evidence="4 5">
    <name type="scientific">Pseudothermotoga hypogea DSM 11164 = NBRC 106472</name>
    <dbReference type="NCBI Taxonomy" id="1123384"/>
    <lineage>
        <taxon>Bacteria</taxon>
        <taxon>Thermotogati</taxon>
        <taxon>Thermotogota</taxon>
        <taxon>Thermotogae</taxon>
        <taxon>Thermotogales</taxon>
        <taxon>Thermotogaceae</taxon>
        <taxon>Pseudothermotoga</taxon>
    </lineage>
</organism>
<evidence type="ECO:0000313" key="4">
    <source>
        <dbReference type="EMBL" id="AJC73954.1"/>
    </source>
</evidence>
<dbReference type="Proteomes" id="UP000077469">
    <property type="component" value="Chromosome"/>
</dbReference>
<dbReference type="STRING" id="1123384.AJ81_06850"/>
<dbReference type="InterPro" id="IPR051429">
    <property type="entry name" value="Encapsulin_nc"/>
</dbReference>
<evidence type="ECO:0000256" key="1">
    <source>
        <dbReference type="ARBA" id="ARBA00033738"/>
    </source>
</evidence>
<keyword evidence="5" id="KW-1185">Reference proteome</keyword>
<dbReference type="Pfam" id="PF04454">
    <property type="entry name" value="Linocin_M18"/>
    <property type="match status" value="1"/>
</dbReference>
<dbReference type="InterPro" id="IPR007544">
    <property type="entry name" value="ENCAP"/>
</dbReference>
<dbReference type="AlphaFoldDB" id="A0A0X1KRZ4"/>
<comment type="similarity">
    <text evidence="2">Belongs to the encapsulin family. Family 1 subfamily.</text>
</comment>
<dbReference type="NCBIfam" id="NF041155">
    <property type="entry name" value="encap_f1"/>
    <property type="match status" value="1"/>
</dbReference>
<keyword evidence="3" id="KW-1284">Encapsulin nanocompartment</keyword>
<accession>A0A0X1KRZ4</accession>
<dbReference type="PANTHER" id="PTHR37165:SF1">
    <property type="entry name" value="TYPE 1 ENCAPSULIN SHELL PROTEIN"/>
    <property type="match status" value="1"/>
</dbReference>
<reference evidence="4 5" key="1">
    <citation type="submission" date="2014-01" db="EMBL/GenBank/DDBJ databases">
        <title>Genome sequencing of Thermotog hypogea.</title>
        <authorList>
            <person name="Zhang X."/>
            <person name="Alvare G."/>
            <person name="Fristensky B."/>
            <person name="Chen L."/>
            <person name="Suen T."/>
            <person name="Chen Q."/>
            <person name="Ma K."/>
        </authorList>
    </citation>
    <scope>NUCLEOTIDE SEQUENCE [LARGE SCALE GENOMIC DNA]</scope>
    <source>
        <strain evidence="4 5">DSM 11164</strain>
    </source>
</reference>